<organism evidence="1 2">
    <name type="scientific">Lasiosphaeris hirsuta</name>
    <dbReference type="NCBI Taxonomy" id="260670"/>
    <lineage>
        <taxon>Eukaryota</taxon>
        <taxon>Fungi</taxon>
        <taxon>Dikarya</taxon>
        <taxon>Ascomycota</taxon>
        <taxon>Pezizomycotina</taxon>
        <taxon>Sordariomycetes</taxon>
        <taxon>Sordariomycetidae</taxon>
        <taxon>Sordariales</taxon>
        <taxon>Lasiosphaeriaceae</taxon>
        <taxon>Lasiosphaeris</taxon>
    </lineage>
</organism>
<evidence type="ECO:0000313" key="2">
    <source>
        <dbReference type="Proteomes" id="UP001172102"/>
    </source>
</evidence>
<keyword evidence="2" id="KW-1185">Reference proteome</keyword>
<dbReference type="EMBL" id="JAUKUA010000002">
    <property type="protein sequence ID" value="KAK0725010.1"/>
    <property type="molecule type" value="Genomic_DNA"/>
</dbReference>
<dbReference type="Proteomes" id="UP001172102">
    <property type="component" value="Unassembled WGS sequence"/>
</dbReference>
<dbReference type="AlphaFoldDB" id="A0AA40AZT3"/>
<comment type="caution">
    <text evidence="1">The sequence shown here is derived from an EMBL/GenBank/DDBJ whole genome shotgun (WGS) entry which is preliminary data.</text>
</comment>
<gene>
    <name evidence="1" type="ORF">B0H67DRAFT_119602</name>
</gene>
<accession>A0AA40AZT3</accession>
<evidence type="ECO:0000313" key="1">
    <source>
        <dbReference type="EMBL" id="KAK0725010.1"/>
    </source>
</evidence>
<name>A0AA40AZT3_9PEZI</name>
<proteinExistence type="predicted"/>
<reference evidence="1" key="1">
    <citation type="submission" date="2023-06" db="EMBL/GenBank/DDBJ databases">
        <title>Genome-scale phylogeny and comparative genomics of the fungal order Sordariales.</title>
        <authorList>
            <consortium name="Lawrence Berkeley National Laboratory"/>
            <person name="Hensen N."/>
            <person name="Bonometti L."/>
            <person name="Westerberg I."/>
            <person name="Brannstrom I.O."/>
            <person name="Guillou S."/>
            <person name="Cros-Aarteil S."/>
            <person name="Calhoun S."/>
            <person name="Haridas S."/>
            <person name="Kuo A."/>
            <person name="Mondo S."/>
            <person name="Pangilinan J."/>
            <person name="Riley R."/>
            <person name="Labutti K."/>
            <person name="Andreopoulos B."/>
            <person name="Lipzen A."/>
            <person name="Chen C."/>
            <person name="Yanf M."/>
            <person name="Daum C."/>
            <person name="Ng V."/>
            <person name="Clum A."/>
            <person name="Steindorff A."/>
            <person name="Ohm R."/>
            <person name="Martin F."/>
            <person name="Silar P."/>
            <person name="Natvig D."/>
            <person name="Lalanne C."/>
            <person name="Gautier V."/>
            <person name="Ament-Velasquez S.L."/>
            <person name="Kruys A."/>
            <person name="Hutchinson M.I."/>
            <person name="Powell A.J."/>
            <person name="Barry K."/>
            <person name="Miller A.N."/>
            <person name="Grigoriev I.V."/>
            <person name="Debuchy R."/>
            <person name="Gladieux P."/>
            <person name="Thoren M.H."/>
            <person name="Johannesson H."/>
        </authorList>
    </citation>
    <scope>NUCLEOTIDE SEQUENCE</scope>
    <source>
        <strain evidence="1">SMH4607-1</strain>
    </source>
</reference>
<sequence length="90" mass="10072">MPVDIFTAAGQTLLWDSPGNDYKTKKILGANLRFIFRGKCNRIPGLWWGCFILFQGSFAVSSARIKVSLRICRIILTYSCPTSPSAPLQF</sequence>
<protein>
    <submittedName>
        <fullName evidence="1">Uncharacterized protein</fullName>
    </submittedName>
</protein>